<dbReference type="STRING" id="102285.A0A0R3TT11"/>
<dbReference type="OrthoDB" id="410307at2759"/>
<keyword evidence="4 5" id="KW-0862">Zinc</keyword>
<keyword evidence="2" id="KW-0677">Repeat</keyword>
<reference evidence="9" key="1">
    <citation type="submission" date="2017-02" db="UniProtKB">
        <authorList>
            <consortium name="WormBaseParasite"/>
        </authorList>
    </citation>
    <scope>IDENTIFICATION</scope>
</reference>
<dbReference type="GO" id="GO:0003729">
    <property type="term" value="F:mRNA binding"/>
    <property type="evidence" value="ECO:0007669"/>
    <property type="project" value="InterPro"/>
</dbReference>
<dbReference type="PROSITE" id="PS50103">
    <property type="entry name" value="ZF_C3H1"/>
    <property type="match status" value="1"/>
</dbReference>
<dbReference type="WBParaSite" id="HNAJ_0001082201-mRNA-1">
    <property type="protein sequence ID" value="HNAJ_0001082201-mRNA-1"/>
    <property type="gene ID" value="HNAJ_0001082201"/>
</dbReference>
<dbReference type="InterPro" id="IPR000571">
    <property type="entry name" value="Znf_CCCH"/>
</dbReference>
<reference evidence="7 8" key="2">
    <citation type="submission" date="2018-11" db="EMBL/GenBank/DDBJ databases">
        <authorList>
            <consortium name="Pathogen Informatics"/>
        </authorList>
    </citation>
    <scope>NUCLEOTIDE SEQUENCE [LARGE SCALE GENOMIC DNA]</scope>
</reference>
<feature type="zinc finger region" description="C3H1-type" evidence="5">
    <location>
        <begin position="181"/>
        <end position="209"/>
    </location>
</feature>
<evidence type="ECO:0000256" key="1">
    <source>
        <dbReference type="ARBA" id="ARBA00022723"/>
    </source>
</evidence>
<evidence type="ECO:0000313" key="8">
    <source>
        <dbReference type="Proteomes" id="UP000278807"/>
    </source>
</evidence>
<evidence type="ECO:0000256" key="3">
    <source>
        <dbReference type="ARBA" id="ARBA00022771"/>
    </source>
</evidence>
<dbReference type="PANTHER" id="PTHR12547:SF18">
    <property type="entry name" value="PROTEIN TIS11"/>
    <property type="match status" value="1"/>
</dbReference>
<keyword evidence="3 5" id="KW-0863">Zinc-finger</keyword>
<evidence type="ECO:0000256" key="2">
    <source>
        <dbReference type="ARBA" id="ARBA00022737"/>
    </source>
</evidence>
<dbReference type="InterPro" id="IPR036855">
    <property type="entry name" value="Znf_CCCH_sf"/>
</dbReference>
<proteinExistence type="predicted"/>
<gene>
    <name evidence="7" type="ORF">HNAJ_LOCUS10817</name>
</gene>
<evidence type="ECO:0000313" key="7">
    <source>
        <dbReference type="EMBL" id="VDO08850.1"/>
    </source>
</evidence>
<accession>A0A0R3TT11</accession>
<dbReference type="PANTHER" id="PTHR12547">
    <property type="entry name" value="CCCH ZINC FINGER/TIS11-RELATED"/>
    <property type="match status" value="1"/>
</dbReference>
<dbReference type="SUPFAM" id="SSF90229">
    <property type="entry name" value="CCCH zinc finger"/>
    <property type="match status" value="1"/>
</dbReference>
<evidence type="ECO:0000256" key="5">
    <source>
        <dbReference type="PROSITE-ProRule" id="PRU00723"/>
    </source>
</evidence>
<evidence type="ECO:0000313" key="9">
    <source>
        <dbReference type="WBParaSite" id="HNAJ_0001082201-mRNA-1"/>
    </source>
</evidence>
<protein>
    <submittedName>
        <fullName evidence="9">C3H1-type domain-containing protein</fullName>
    </submittedName>
</protein>
<dbReference type="AlphaFoldDB" id="A0A0R3TT11"/>
<dbReference type="GO" id="GO:0008270">
    <property type="term" value="F:zinc ion binding"/>
    <property type="evidence" value="ECO:0007669"/>
    <property type="project" value="UniProtKB-KW"/>
</dbReference>
<dbReference type="Proteomes" id="UP000278807">
    <property type="component" value="Unassembled WGS sequence"/>
</dbReference>
<dbReference type="InterPro" id="IPR045877">
    <property type="entry name" value="ZFP36-like"/>
</dbReference>
<organism evidence="9">
    <name type="scientific">Rodentolepis nana</name>
    <name type="common">Dwarf tapeworm</name>
    <name type="synonym">Hymenolepis nana</name>
    <dbReference type="NCBI Taxonomy" id="102285"/>
    <lineage>
        <taxon>Eukaryota</taxon>
        <taxon>Metazoa</taxon>
        <taxon>Spiralia</taxon>
        <taxon>Lophotrochozoa</taxon>
        <taxon>Platyhelminthes</taxon>
        <taxon>Cestoda</taxon>
        <taxon>Eucestoda</taxon>
        <taxon>Cyclophyllidea</taxon>
        <taxon>Hymenolepididae</taxon>
        <taxon>Rodentolepis</taxon>
    </lineage>
</organism>
<evidence type="ECO:0000259" key="6">
    <source>
        <dbReference type="PROSITE" id="PS50103"/>
    </source>
</evidence>
<sequence length="428" mass="47964">MPLLSAKLYQTFTNSPEGKEALYLDFGKSTEEREGETNHNSLLGGSGALLNNGTVFFLGIKVDMAIAFCCYNLHELLLCMNIFQCLMNWYGKNDAAVMNKGLAFFKLLVPNSNLHCDSLANNSMNTQWTNVGTNAAASIPHGTVPTRPLLHNSANSRTRYIITTDGIYRIPRVADRTRSILFKTKLCACFMSGKLCFEGKSCTFAHGYAELRSVSAHPRYRTRLCRYISLGMECPFGERYTLLAPLPWTLLEILCKLDRHYRERKIRCRLVYEDREPIFLGVNLLEARGIAYCDLRDLLLCLFVNNILKPLFGEHGVDDITMALSLLNLLEPNSNSHCTIPSIMQPPTVMTDGLITIPYDPVCASPYVHNNAGSTTRCTPSTHSTTSIIRVAHESEPILSTPMECKHEKPCAIMRGGPPGKVRFYYRP</sequence>
<dbReference type="Gene3D" id="4.10.1000.10">
    <property type="entry name" value="Zinc finger, CCCH-type"/>
    <property type="match status" value="1"/>
</dbReference>
<feature type="domain" description="C3H1-type" evidence="6">
    <location>
        <begin position="181"/>
        <end position="209"/>
    </location>
</feature>
<name>A0A0R3TT11_RODNA</name>
<dbReference type="EMBL" id="UZAE01013233">
    <property type="protein sequence ID" value="VDO08850.1"/>
    <property type="molecule type" value="Genomic_DNA"/>
</dbReference>
<keyword evidence="8" id="KW-1185">Reference proteome</keyword>
<keyword evidence="1 5" id="KW-0479">Metal-binding</keyword>
<evidence type="ECO:0000256" key="4">
    <source>
        <dbReference type="ARBA" id="ARBA00022833"/>
    </source>
</evidence>